<dbReference type="Pfam" id="PF03547">
    <property type="entry name" value="Mem_trans"/>
    <property type="match status" value="1"/>
</dbReference>
<evidence type="ECO:0000256" key="1">
    <source>
        <dbReference type="ARBA" id="ARBA00004477"/>
    </source>
</evidence>
<evidence type="ECO:0000256" key="3">
    <source>
        <dbReference type="ARBA" id="ARBA00022692"/>
    </source>
</evidence>
<proteinExistence type="inferred from homology"/>
<evidence type="ECO:0000256" key="8">
    <source>
        <dbReference type="ARBA" id="ARBA00025100"/>
    </source>
</evidence>
<feature type="transmembrane region" description="Helical" evidence="10">
    <location>
        <begin position="62"/>
        <end position="90"/>
    </location>
</feature>
<evidence type="ECO:0000256" key="9">
    <source>
        <dbReference type="ARBA" id="ARBA00025752"/>
    </source>
</evidence>
<accession>A0AAN8VZZ3</accession>
<dbReference type="Proteomes" id="UP001370490">
    <property type="component" value="Unassembled WGS sequence"/>
</dbReference>
<evidence type="ECO:0000256" key="2">
    <source>
        <dbReference type="ARBA" id="ARBA00022448"/>
    </source>
</evidence>
<dbReference type="GO" id="GO:0005789">
    <property type="term" value="C:endoplasmic reticulum membrane"/>
    <property type="evidence" value="ECO:0007669"/>
    <property type="project" value="UniProtKB-SubCell"/>
</dbReference>
<dbReference type="InterPro" id="IPR004776">
    <property type="entry name" value="Mem_transp_PIN-like"/>
</dbReference>
<evidence type="ECO:0000256" key="4">
    <source>
        <dbReference type="ARBA" id="ARBA00022824"/>
    </source>
</evidence>
<dbReference type="EMBL" id="JBAMMX010000005">
    <property type="protein sequence ID" value="KAK6939171.1"/>
    <property type="molecule type" value="Genomic_DNA"/>
</dbReference>
<feature type="transmembrane region" description="Helical" evidence="10">
    <location>
        <begin position="96"/>
        <end position="120"/>
    </location>
</feature>
<dbReference type="GO" id="GO:0009734">
    <property type="term" value="P:auxin-activated signaling pathway"/>
    <property type="evidence" value="ECO:0007669"/>
    <property type="project" value="UniProtKB-KW"/>
</dbReference>
<name>A0AAN8VZZ3_9MAGN</name>
<protein>
    <submittedName>
        <fullName evidence="11">Membrane transport protein</fullName>
    </submittedName>
</protein>
<keyword evidence="12" id="KW-1185">Reference proteome</keyword>
<dbReference type="GO" id="GO:0080162">
    <property type="term" value="P:endoplasmic reticulum to cytosol auxin transport"/>
    <property type="evidence" value="ECO:0007669"/>
    <property type="project" value="InterPro"/>
</dbReference>
<evidence type="ECO:0000256" key="10">
    <source>
        <dbReference type="SAM" id="Phobius"/>
    </source>
</evidence>
<keyword evidence="5 10" id="KW-1133">Transmembrane helix</keyword>
<feature type="transmembrane region" description="Helical" evidence="10">
    <location>
        <begin position="132"/>
        <end position="153"/>
    </location>
</feature>
<keyword evidence="6 10" id="KW-0472">Membrane</keyword>
<dbReference type="AlphaFoldDB" id="A0AAN8VZZ3"/>
<organism evidence="11 12">
    <name type="scientific">Dillenia turbinata</name>
    <dbReference type="NCBI Taxonomy" id="194707"/>
    <lineage>
        <taxon>Eukaryota</taxon>
        <taxon>Viridiplantae</taxon>
        <taxon>Streptophyta</taxon>
        <taxon>Embryophyta</taxon>
        <taxon>Tracheophyta</taxon>
        <taxon>Spermatophyta</taxon>
        <taxon>Magnoliopsida</taxon>
        <taxon>eudicotyledons</taxon>
        <taxon>Gunneridae</taxon>
        <taxon>Pentapetalae</taxon>
        <taxon>Dilleniales</taxon>
        <taxon>Dilleniaceae</taxon>
        <taxon>Dillenia</taxon>
    </lineage>
</organism>
<keyword evidence="3 10" id="KW-0812">Transmembrane</keyword>
<keyword evidence="2" id="KW-0813">Transport</keyword>
<evidence type="ECO:0000256" key="6">
    <source>
        <dbReference type="ARBA" id="ARBA00023136"/>
    </source>
</evidence>
<sequence>MASSLDQMNLLNKGFLLNPVFGLMDFLKVYFDCRDGAIPVLSLIVGANLLKGLRGSGIRMSIIVGIIVARYIVLPLIGVFVVKGALYFGWVQSNPLYQFVLLLQFAVPPAMNIGTITQLFGAGESECSVIMLWTYALASVSLTVWSTFFMWLVST</sequence>
<dbReference type="InterPro" id="IPR045033">
    <property type="entry name" value="PILS1/3/4/5/7"/>
</dbReference>
<reference evidence="11 12" key="1">
    <citation type="submission" date="2023-12" db="EMBL/GenBank/DDBJ databases">
        <title>A high-quality genome assembly for Dillenia turbinata (Dilleniales).</title>
        <authorList>
            <person name="Chanderbali A."/>
        </authorList>
    </citation>
    <scope>NUCLEOTIDE SEQUENCE [LARGE SCALE GENOMIC DNA]</scope>
    <source>
        <strain evidence="11">LSX21</strain>
        <tissue evidence="11">Leaf</tissue>
    </source>
</reference>
<evidence type="ECO:0000256" key="7">
    <source>
        <dbReference type="ARBA" id="ARBA00023294"/>
    </source>
</evidence>
<comment type="subcellular location">
    <subcellularLocation>
        <location evidence="1">Endoplasmic reticulum membrane</location>
        <topology evidence="1">Multi-pass membrane protein</topology>
    </subcellularLocation>
</comment>
<feature type="transmembrane region" description="Helical" evidence="10">
    <location>
        <begin position="29"/>
        <end position="50"/>
    </location>
</feature>
<gene>
    <name evidence="11" type="ORF">RJ641_028702</name>
</gene>
<comment type="caution">
    <text evidence="11">The sequence shown here is derived from an EMBL/GenBank/DDBJ whole genome shotgun (WGS) entry which is preliminary data.</text>
</comment>
<evidence type="ECO:0000313" key="11">
    <source>
        <dbReference type="EMBL" id="KAK6939171.1"/>
    </source>
</evidence>
<evidence type="ECO:0000256" key="5">
    <source>
        <dbReference type="ARBA" id="ARBA00022989"/>
    </source>
</evidence>
<dbReference type="PANTHER" id="PTHR31651">
    <property type="match status" value="1"/>
</dbReference>
<comment type="similarity">
    <text evidence="9">Belongs to the auxin efflux carrier (TC 2.A.69.2) family.</text>
</comment>
<keyword evidence="4" id="KW-0256">Endoplasmic reticulum</keyword>
<comment type="function">
    <text evidence="8">Involved in cellular auxin homeostasis by regulating auxin metabolism. Regulates intracellular auxin accumulation at the endoplasmic reticulum and thus auxin availability for nuclear auxin signaling.</text>
</comment>
<keyword evidence="7" id="KW-0927">Auxin signaling pathway</keyword>
<evidence type="ECO:0000313" key="12">
    <source>
        <dbReference type="Proteomes" id="UP001370490"/>
    </source>
</evidence>
<dbReference type="PANTHER" id="PTHR31651:SF33">
    <property type="entry name" value="PROTEIN PIN-LIKES 1"/>
    <property type="match status" value="1"/>
</dbReference>